<dbReference type="OrthoDB" id="10004862at2759"/>
<proteinExistence type="predicted"/>
<dbReference type="RefSeq" id="XP_037214802.1">
    <property type="nucleotide sequence ID" value="XM_037368834.1"/>
</dbReference>
<dbReference type="GO" id="GO:0016491">
    <property type="term" value="F:oxidoreductase activity"/>
    <property type="evidence" value="ECO:0007669"/>
    <property type="project" value="UniProtKB-KW"/>
</dbReference>
<evidence type="ECO:0000313" key="2">
    <source>
        <dbReference type="EMBL" id="KAF7292075.1"/>
    </source>
</evidence>
<protein>
    <recommendedName>
        <fullName evidence="4">Oxidoreductase AflY</fullName>
    </recommendedName>
</protein>
<dbReference type="AlphaFoldDB" id="A0A8H6S698"/>
<accession>A0A8H6S698</accession>
<evidence type="ECO:0008006" key="4">
    <source>
        <dbReference type="Google" id="ProtNLM"/>
    </source>
</evidence>
<dbReference type="GeneID" id="59351350"/>
<name>A0A8H6S698_9AGAR</name>
<keyword evidence="3" id="KW-1185">Reference proteome</keyword>
<organism evidence="2 3">
    <name type="scientific">Mycena indigotica</name>
    <dbReference type="NCBI Taxonomy" id="2126181"/>
    <lineage>
        <taxon>Eukaryota</taxon>
        <taxon>Fungi</taxon>
        <taxon>Dikarya</taxon>
        <taxon>Basidiomycota</taxon>
        <taxon>Agaricomycotina</taxon>
        <taxon>Agaricomycetes</taxon>
        <taxon>Agaricomycetidae</taxon>
        <taxon>Agaricales</taxon>
        <taxon>Marasmiineae</taxon>
        <taxon>Mycenaceae</taxon>
        <taxon>Mycena</taxon>
    </lineage>
</organism>
<dbReference type="InterPro" id="IPR025337">
    <property type="entry name" value="Questin_oxidase-like"/>
</dbReference>
<dbReference type="PANTHER" id="PTHR35870">
    <property type="entry name" value="PROTEIN, PUTATIVE (AFU_ORTHOLOGUE AFUA_5G03330)-RELATED"/>
    <property type="match status" value="1"/>
</dbReference>
<sequence>MRSHPPMESFAQPSPLTQGLVNLPGSTPQAAALTAKLLHKDFHEHHCFFNDSFFHDHLAHHLLAMYDLGASEETIEHINDIDAKMQRELFHGKPGSGRKVGAISEENWRDTLGERHAVLYADYLEFFSQRIAAHGVGRTLEKYLFSPEANGNGVLMLARFFGGIVHPIIQAGFGVEFGQPHMVAQALALTALTSPEGAVVMEASGLPEITVQTGASAKPSSSLLALLAEFYAHPGLSPMPYPGKLGPGGNVSMASLVQWVNDNPTNGDIIRDIYAKWSFDLASASDVYAKIDETLWQATLLTGGATPAGKPARMDFFLMHLLTSALALRPIVDALDNPVHKAQLLVTYARSAALILILRGTPRIDCTVAMAASPVPKHTTPGASAWFPIISNANLHTEVHVVKAIRALVYGAQRFGQTKEGVPGAVDANGKETHPGLKAVDGTLFIRLASVMTDALGWVSHGEPENAWDFRGFWPETWQ</sequence>
<gene>
    <name evidence="2" type="ORF">MIND_01233700</name>
</gene>
<evidence type="ECO:0000256" key="1">
    <source>
        <dbReference type="ARBA" id="ARBA00023002"/>
    </source>
</evidence>
<comment type="caution">
    <text evidence="2">The sequence shown here is derived from an EMBL/GenBank/DDBJ whole genome shotgun (WGS) entry which is preliminary data.</text>
</comment>
<dbReference type="Pfam" id="PF14027">
    <property type="entry name" value="Questin_oxidase"/>
    <property type="match status" value="1"/>
</dbReference>
<reference evidence="2" key="1">
    <citation type="submission" date="2020-05" db="EMBL/GenBank/DDBJ databases">
        <title>Mycena genomes resolve the evolution of fungal bioluminescence.</title>
        <authorList>
            <person name="Tsai I.J."/>
        </authorList>
    </citation>
    <scope>NUCLEOTIDE SEQUENCE</scope>
    <source>
        <strain evidence="2">171206Taipei</strain>
    </source>
</reference>
<dbReference type="Proteomes" id="UP000636479">
    <property type="component" value="Unassembled WGS sequence"/>
</dbReference>
<evidence type="ECO:0000313" key="3">
    <source>
        <dbReference type="Proteomes" id="UP000636479"/>
    </source>
</evidence>
<dbReference type="EMBL" id="JACAZF010000012">
    <property type="protein sequence ID" value="KAF7292075.1"/>
    <property type="molecule type" value="Genomic_DNA"/>
</dbReference>
<keyword evidence="1" id="KW-0560">Oxidoreductase</keyword>
<dbReference type="PANTHER" id="PTHR35870:SF1">
    <property type="entry name" value="PROTEIN, PUTATIVE (AFU_ORTHOLOGUE AFUA_5G03330)-RELATED"/>
    <property type="match status" value="1"/>
</dbReference>